<comment type="similarity">
    <text evidence="1">Belongs to the peptidase C59 family.</text>
</comment>
<dbReference type="Gene3D" id="3.60.60.10">
    <property type="entry name" value="Penicillin V Acylase, Chain A"/>
    <property type="match status" value="1"/>
</dbReference>
<reference evidence="5 6" key="1">
    <citation type="journal article" date="2008" name="PLoS ONE">
        <title>Environmental adaptation: genomic analysis of the piezotolerant and psychrotolerant deep-sea iron reducing bacterium Shewanella piezotolerans WP3.</title>
        <authorList>
            <person name="Wang F."/>
            <person name="Wang J."/>
            <person name="Jian H."/>
            <person name="Zhang B."/>
            <person name="Li S."/>
            <person name="Wang F."/>
            <person name="Zeng X."/>
            <person name="Gao L."/>
            <person name="Bartlett D.H."/>
            <person name="Yu J."/>
            <person name="Hu S."/>
            <person name="Xiao X."/>
        </authorList>
    </citation>
    <scope>NUCLEOTIDE SEQUENCE [LARGE SCALE GENOMIC DNA]</scope>
    <source>
        <strain evidence="6">WP3 / JCM 13877</strain>
    </source>
</reference>
<dbReference type="InterPro" id="IPR029055">
    <property type="entry name" value="Ntn_hydrolases_N"/>
</dbReference>
<evidence type="ECO:0000259" key="4">
    <source>
        <dbReference type="Pfam" id="PF02275"/>
    </source>
</evidence>
<dbReference type="STRING" id="225849.swp_4537"/>
<dbReference type="PANTHER" id="PTHR35527:SF2">
    <property type="entry name" value="HYDROLASE"/>
    <property type="match status" value="1"/>
</dbReference>
<evidence type="ECO:0000256" key="1">
    <source>
        <dbReference type="ARBA" id="ARBA00006625"/>
    </source>
</evidence>
<dbReference type="RefSeq" id="WP_020914510.1">
    <property type="nucleotide sequence ID" value="NC_011566.1"/>
</dbReference>
<dbReference type="InterPro" id="IPR052193">
    <property type="entry name" value="Peptidase_C59"/>
</dbReference>
<keyword evidence="3" id="KW-0732">Signal</keyword>
<dbReference type="PANTHER" id="PTHR35527">
    <property type="entry name" value="CHOLOYLGLYCINE HYDROLASE"/>
    <property type="match status" value="1"/>
</dbReference>
<feature type="domain" description="Choloylglycine hydrolase/NAAA C-terminal" evidence="4">
    <location>
        <begin position="22"/>
        <end position="209"/>
    </location>
</feature>
<name>B8CUI8_SHEPW</name>
<dbReference type="KEGG" id="swp:swp_4537"/>
<dbReference type="HOGENOM" id="CLU_806424_0_0_6"/>
<dbReference type="PROSITE" id="PS51257">
    <property type="entry name" value="PROKAR_LIPOPROTEIN"/>
    <property type="match status" value="1"/>
</dbReference>
<dbReference type="EMBL" id="CP000472">
    <property type="protein sequence ID" value="ACJ31180.1"/>
    <property type="molecule type" value="Genomic_DNA"/>
</dbReference>
<evidence type="ECO:0000313" key="6">
    <source>
        <dbReference type="Proteomes" id="UP000000753"/>
    </source>
</evidence>
<dbReference type="Pfam" id="PF02275">
    <property type="entry name" value="CBAH"/>
    <property type="match status" value="1"/>
</dbReference>
<feature type="signal peptide" evidence="3">
    <location>
        <begin position="1"/>
        <end position="21"/>
    </location>
</feature>
<dbReference type="Proteomes" id="UP000000753">
    <property type="component" value="Chromosome"/>
</dbReference>
<dbReference type="OrthoDB" id="9794717at2"/>
<sequence>MKKSLLVIAIAATAAIGIAQACTTAVYNNGDARLTVRTMDWFGHDDAVVVGTGAGMTNTYSATDGMQTDSKFAAMKIESFKPGIVAEAMNEQGLEARILYLGTAAGTKFAADRADVKNVDAANVPSWAVDNFDSVSDVISALKDVDVLPTKVCDLPKHEGECLYPPVHYQFADAQGNTAVVEFINGEMKAYTEDGSAYMSNDPEFSVHLVLDGEQAEAGSTVRAYDRRLRAKSVVEDMYARDVTDNTKAKASIKAVAATVFAGYDQIDPYVNDVFPTLWTIHTDRDAKEWNLDRYDTWTVEHYSFDMFDATQAKRVVLGAHPQAK</sequence>
<keyword evidence="6" id="KW-1185">Reference proteome</keyword>
<dbReference type="eggNOG" id="COG3049">
    <property type="taxonomic scope" value="Bacteria"/>
</dbReference>
<gene>
    <name evidence="5" type="ordered locus">swp_4537</name>
</gene>
<dbReference type="CDD" id="cd01935">
    <property type="entry name" value="Ntn_CGH_like"/>
    <property type="match status" value="1"/>
</dbReference>
<dbReference type="AlphaFoldDB" id="B8CUI8"/>
<evidence type="ECO:0000256" key="2">
    <source>
        <dbReference type="ARBA" id="ARBA00022801"/>
    </source>
</evidence>
<organism evidence="5 6">
    <name type="scientific">Shewanella piezotolerans (strain WP3 / JCM 13877)</name>
    <dbReference type="NCBI Taxonomy" id="225849"/>
    <lineage>
        <taxon>Bacteria</taxon>
        <taxon>Pseudomonadati</taxon>
        <taxon>Pseudomonadota</taxon>
        <taxon>Gammaproteobacteria</taxon>
        <taxon>Alteromonadales</taxon>
        <taxon>Shewanellaceae</taxon>
        <taxon>Shewanella</taxon>
    </lineage>
</organism>
<evidence type="ECO:0000313" key="5">
    <source>
        <dbReference type="EMBL" id="ACJ31180.1"/>
    </source>
</evidence>
<accession>B8CUI8</accession>
<feature type="chain" id="PRO_5002870266" evidence="3">
    <location>
        <begin position="22"/>
        <end position="325"/>
    </location>
</feature>
<proteinExistence type="inferred from homology"/>
<dbReference type="InterPro" id="IPR029132">
    <property type="entry name" value="CBAH/NAAA_C"/>
</dbReference>
<dbReference type="SUPFAM" id="SSF56235">
    <property type="entry name" value="N-terminal nucleophile aminohydrolases (Ntn hydrolases)"/>
    <property type="match status" value="1"/>
</dbReference>
<dbReference type="GO" id="GO:0016787">
    <property type="term" value="F:hydrolase activity"/>
    <property type="evidence" value="ECO:0007669"/>
    <property type="project" value="UniProtKB-KW"/>
</dbReference>
<evidence type="ECO:0000256" key="3">
    <source>
        <dbReference type="SAM" id="SignalP"/>
    </source>
</evidence>
<protein>
    <submittedName>
        <fullName evidence="5">Probable hydrolase, penicillin acylase-like protein</fullName>
    </submittedName>
</protein>
<keyword evidence="2" id="KW-0378">Hydrolase</keyword>